<organism evidence="10 11">
    <name type="scientific">Trichophyton verrucosum (strain HKI 0517)</name>
    <dbReference type="NCBI Taxonomy" id="663202"/>
    <lineage>
        <taxon>Eukaryota</taxon>
        <taxon>Fungi</taxon>
        <taxon>Dikarya</taxon>
        <taxon>Ascomycota</taxon>
        <taxon>Pezizomycotina</taxon>
        <taxon>Eurotiomycetes</taxon>
        <taxon>Eurotiomycetidae</taxon>
        <taxon>Onygenales</taxon>
        <taxon>Arthrodermataceae</taxon>
        <taxon>Trichophyton</taxon>
    </lineage>
</organism>
<dbReference type="EMBL" id="ACYE01000158">
    <property type="protein sequence ID" value="EFE42203.1"/>
    <property type="molecule type" value="Genomic_DNA"/>
</dbReference>
<reference evidence="11" key="1">
    <citation type="journal article" date="2011" name="Genome Biol.">
        <title>Comparative and functional genomics provide insights into the pathogenicity of dermatophytic fungi.</title>
        <authorList>
            <person name="Burmester A."/>
            <person name="Shelest E."/>
            <person name="Gloeckner G."/>
            <person name="Heddergott C."/>
            <person name="Schindler S."/>
            <person name="Staib P."/>
            <person name="Heidel A."/>
            <person name="Felder M."/>
            <person name="Petzold A."/>
            <person name="Szafranski K."/>
            <person name="Feuermann M."/>
            <person name="Pedruzzi I."/>
            <person name="Priebe S."/>
            <person name="Groth M."/>
            <person name="Winkler R."/>
            <person name="Li W."/>
            <person name="Kniemeyer O."/>
            <person name="Schroeckh V."/>
            <person name="Hertweck C."/>
            <person name="Hube B."/>
            <person name="White T.C."/>
            <person name="Platzer M."/>
            <person name="Guthke R."/>
            <person name="Heitman J."/>
            <person name="Woestemeyer J."/>
            <person name="Zipfel P.F."/>
            <person name="Monod M."/>
            <person name="Brakhage A.A."/>
        </authorList>
    </citation>
    <scope>NUCLEOTIDE SEQUENCE [LARGE SCALE GENOMIC DNA]</scope>
    <source>
        <strain evidence="11">HKI 0517</strain>
    </source>
</reference>
<evidence type="ECO:0000256" key="3">
    <source>
        <dbReference type="ARBA" id="ARBA00016011"/>
    </source>
</evidence>
<keyword evidence="11" id="KW-1185">Reference proteome</keyword>
<evidence type="ECO:0000259" key="9">
    <source>
        <dbReference type="Pfam" id="PF04042"/>
    </source>
</evidence>
<dbReference type="OrthoDB" id="10254730at2759"/>
<dbReference type="GO" id="GO:0042276">
    <property type="term" value="P:error-prone translesion synthesis"/>
    <property type="evidence" value="ECO:0007669"/>
    <property type="project" value="TreeGrafter"/>
</dbReference>
<dbReference type="Pfam" id="PF04042">
    <property type="entry name" value="DNA_pol_E_B"/>
    <property type="match status" value="1"/>
</dbReference>
<dbReference type="InterPro" id="IPR016266">
    <property type="entry name" value="POLE2"/>
</dbReference>
<dbReference type="PANTHER" id="PTHR12708:SF0">
    <property type="entry name" value="DNA POLYMERASE EPSILON SUBUNIT 2"/>
    <property type="match status" value="1"/>
</dbReference>
<feature type="region of interest" description="Disordered" evidence="8">
    <location>
        <begin position="426"/>
        <end position="454"/>
    </location>
</feature>
<protein>
    <recommendedName>
        <fullName evidence="3">DNA polymerase epsilon subunit B</fullName>
    </recommendedName>
    <alternativeName>
        <fullName evidence="7">DNA polymerase II subunit 2</fullName>
    </alternativeName>
</protein>
<feature type="compositionally biased region" description="Polar residues" evidence="8">
    <location>
        <begin position="668"/>
        <end position="683"/>
    </location>
</feature>
<evidence type="ECO:0000313" key="11">
    <source>
        <dbReference type="Proteomes" id="UP000008383"/>
    </source>
</evidence>
<feature type="compositionally biased region" description="Polar residues" evidence="8">
    <location>
        <begin position="202"/>
        <end position="211"/>
    </location>
</feature>
<dbReference type="GeneID" id="9581545"/>
<dbReference type="KEGG" id="tve:TRV_03045"/>
<evidence type="ECO:0000256" key="4">
    <source>
        <dbReference type="ARBA" id="ARBA00022705"/>
    </source>
</evidence>
<evidence type="ECO:0000256" key="1">
    <source>
        <dbReference type="ARBA" id="ARBA00004123"/>
    </source>
</evidence>
<evidence type="ECO:0000256" key="2">
    <source>
        <dbReference type="ARBA" id="ARBA00009560"/>
    </source>
</evidence>
<dbReference type="AlphaFoldDB" id="D4D7G3"/>
<evidence type="ECO:0000256" key="7">
    <source>
        <dbReference type="ARBA" id="ARBA00032930"/>
    </source>
</evidence>
<keyword evidence="6" id="KW-0539">Nucleus</keyword>
<comment type="subcellular location">
    <subcellularLocation>
        <location evidence="1">Nucleus</location>
    </subcellularLocation>
</comment>
<dbReference type="Proteomes" id="UP000008383">
    <property type="component" value="Unassembled WGS sequence"/>
</dbReference>
<proteinExistence type="inferred from homology"/>
<dbReference type="PANTHER" id="PTHR12708">
    <property type="entry name" value="DNA POLYMERASE EPSILON SUBUNIT B"/>
    <property type="match status" value="1"/>
</dbReference>
<gene>
    <name evidence="10" type="ORF">TRV_03045</name>
</gene>
<comment type="similarity">
    <text evidence="2">Belongs to the DNA polymerase epsilon subunit B family.</text>
</comment>
<dbReference type="InterPro" id="IPR007185">
    <property type="entry name" value="DNA_pol_a/d/e_bsu"/>
</dbReference>
<feature type="domain" description="DNA polymerase alpha/delta/epsilon subunit B" evidence="9">
    <location>
        <begin position="469"/>
        <end position="746"/>
    </location>
</feature>
<keyword evidence="4" id="KW-0235">DNA replication</keyword>
<evidence type="ECO:0000256" key="5">
    <source>
        <dbReference type="ARBA" id="ARBA00023125"/>
    </source>
</evidence>
<dbReference type="GO" id="GO:0006261">
    <property type="term" value="P:DNA-templated DNA replication"/>
    <property type="evidence" value="ECO:0007669"/>
    <property type="project" value="InterPro"/>
</dbReference>
<dbReference type="RefSeq" id="XP_003022821.1">
    <property type="nucleotide sequence ID" value="XM_003022775.1"/>
</dbReference>
<dbReference type="GO" id="GO:0008622">
    <property type="term" value="C:epsilon DNA polymerase complex"/>
    <property type="evidence" value="ECO:0007669"/>
    <property type="project" value="InterPro"/>
</dbReference>
<dbReference type="HOGENOM" id="CLU_010628_1_0_1"/>
<feature type="region of interest" description="Disordered" evidence="8">
    <location>
        <begin position="171"/>
        <end position="233"/>
    </location>
</feature>
<evidence type="ECO:0000256" key="8">
    <source>
        <dbReference type="SAM" id="MobiDB-lite"/>
    </source>
</evidence>
<evidence type="ECO:0000313" key="10">
    <source>
        <dbReference type="EMBL" id="EFE42203.1"/>
    </source>
</evidence>
<feature type="region of interest" description="Disordered" evidence="8">
    <location>
        <begin position="668"/>
        <end position="689"/>
    </location>
</feature>
<feature type="compositionally biased region" description="Polar residues" evidence="8">
    <location>
        <begin position="426"/>
        <end position="437"/>
    </location>
</feature>
<accession>D4D7G3</accession>
<dbReference type="GO" id="GO:0003677">
    <property type="term" value="F:DNA binding"/>
    <property type="evidence" value="ECO:0007669"/>
    <property type="project" value="UniProtKB-KW"/>
</dbReference>
<comment type="caution">
    <text evidence="10">The sequence shown here is derived from an EMBL/GenBank/DDBJ whole genome shotgun (WGS) entry which is preliminary data.</text>
</comment>
<name>D4D7G3_TRIVH</name>
<evidence type="ECO:0000256" key="6">
    <source>
        <dbReference type="ARBA" id="ARBA00023242"/>
    </source>
</evidence>
<sequence>MGNRRVKLSRRLNTFKPTDFASRAQQTDLFIYKSISTDPVRIRYFHSLKLVGIVNPRKSSGINEQNPPKTVHEPSVLPVVIPPNTIRPLAFRTLSKKHNLAFTSTTLQALSTFIGKSCGSRWRQEGLADLVLDEVAKLWKQSGGGSIVEDDTKLSLTAILSELETYMVGGRVQHDRKSGKRTTETAIPPKKREHSTVDSHVQESGNLTSEPQEAGPDGAESAESLEDAANDRARKRVRVISAFEQQRLTYNMNKKHFESPHEPASLLPPANNRVSLFRDRYYRIHERLLRNETFQTSTLPTSFGESNTAATSNQPYKITSITSLQGRGSTTHLLLGLLTISPSGGYNLSDPSGTVAIDLDHAKGIPANGAWFVPGMILLVDGIYEDEVEDTVARGAGAIGGKFIAISVGGPPCERREVSLGIDSQSRGWNIAPTTDPSADPMSAGGDTNQPEFRHPSSISRLSSDAQRVVIMGEVNLDNPKTLQALSIVLSQYDLASDDTGPPAFVLIGNFVHDAAIGAGNCGSIEYKEFFDSLASVLTQFPNLLRKSTFVFVPGENDPWASSFSPGATACIPRPLVPELFRSRVRRVFQAASSQDHPTPSRQIDESAVWTSNPTRLTVDEPSVSEMVIFRDDISGRLRRNAVILKDDKAKKPSPDQDDAGFLSQATTVTDPEDSNTSGSNKGHQGGVDPSLVAARRLVKSILDQGYLSPFAPAVRPILWDYASALHLYPLPTSLVIADPEADPFTVTYEGCHAMNPGRFVVEGSNDIARWIEYNMATKKGCIKEELL</sequence>
<keyword evidence="5" id="KW-0238">DNA-binding</keyword>